<evidence type="ECO:0000313" key="7">
    <source>
        <dbReference type="Proteomes" id="UP000290433"/>
    </source>
</evidence>
<dbReference type="SUPFAM" id="SSF46626">
    <property type="entry name" value="Cytochrome c"/>
    <property type="match status" value="2"/>
</dbReference>
<dbReference type="Gene3D" id="1.10.760.10">
    <property type="entry name" value="Cytochrome c-like domain"/>
    <property type="match status" value="2"/>
</dbReference>
<name>A0A444VV24_9FLAO</name>
<keyword evidence="3 4" id="KW-0408">Iron</keyword>
<dbReference type="GO" id="GO:0020037">
    <property type="term" value="F:heme binding"/>
    <property type="evidence" value="ECO:0007669"/>
    <property type="project" value="InterPro"/>
</dbReference>
<evidence type="ECO:0000256" key="3">
    <source>
        <dbReference type="ARBA" id="ARBA00023004"/>
    </source>
</evidence>
<sequence>MKKTILIGLFSAFSVAVFNSCNKSNSQTLASKTIEEKEDEEGYITIDTSEIPDDQFGESVRYGRELMMKTAYYIGPNGKNGQYLGNKMNCTNCHQDAGTKPHAFNLMSSHDNYPQYRGRENKVLTLAERVNNCIMRPHSGKPLPLDSKEMVAFLSYFKWISKFVPKDGNFKGAKNLEIEFPDVAASPERGKVLFAENCARCHGNNGEGVYNADKSGYTYPPLWGEYGYQPGSSMHRVIKQAQWLKSNMPYDKVLLGKPYLTDKQALDIAAYVNDDSQHKRPNPKTFDYPNKMGKPIDYAHSPFQDNFSEEQHKYGPYKPIIAYWKKQGWKAVY</sequence>
<dbReference type="Pfam" id="PF00034">
    <property type="entry name" value="Cytochrom_C"/>
    <property type="match status" value="1"/>
</dbReference>
<dbReference type="PANTHER" id="PTHR35008:SF8">
    <property type="entry name" value="ALCOHOL DEHYDROGENASE CYTOCHROME C SUBUNIT"/>
    <property type="match status" value="1"/>
</dbReference>
<dbReference type="EMBL" id="JUIV01000017">
    <property type="protein sequence ID" value="RYJ37330.1"/>
    <property type="molecule type" value="Genomic_DNA"/>
</dbReference>
<organism evidence="6 7">
    <name type="scientific">Flavobacterium anhuiense</name>
    <dbReference type="NCBI Taxonomy" id="459526"/>
    <lineage>
        <taxon>Bacteria</taxon>
        <taxon>Pseudomonadati</taxon>
        <taxon>Bacteroidota</taxon>
        <taxon>Flavobacteriia</taxon>
        <taxon>Flavobacteriales</taxon>
        <taxon>Flavobacteriaceae</taxon>
        <taxon>Flavobacterium</taxon>
    </lineage>
</organism>
<dbReference type="InterPro" id="IPR051459">
    <property type="entry name" value="Cytochrome_c-type_DH"/>
</dbReference>
<dbReference type="AlphaFoldDB" id="A0A444VV24"/>
<dbReference type="InterPro" id="IPR036909">
    <property type="entry name" value="Cyt_c-like_dom_sf"/>
</dbReference>
<dbReference type="PANTHER" id="PTHR35008">
    <property type="entry name" value="BLL4482 PROTEIN-RELATED"/>
    <property type="match status" value="1"/>
</dbReference>
<evidence type="ECO:0000256" key="2">
    <source>
        <dbReference type="ARBA" id="ARBA00022723"/>
    </source>
</evidence>
<evidence type="ECO:0000256" key="1">
    <source>
        <dbReference type="ARBA" id="ARBA00022617"/>
    </source>
</evidence>
<dbReference type="RefSeq" id="WP_129748436.1">
    <property type="nucleotide sequence ID" value="NZ_JUIV01000017.1"/>
</dbReference>
<dbReference type="GO" id="GO:0009055">
    <property type="term" value="F:electron transfer activity"/>
    <property type="evidence" value="ECO:0007669"/>
    <property type="project" value="InterPro"/>
</dbReference>
<keyword evidence="2 4" id="KW-0479">Metal-binding</keyword>
<protein>
    <submittedName>
        <fullName evidence="6">Cytochrome C class I</fullName>
    </submittedName>
</protein>
<dbReference type="PROSITE" id="PS51007">
    <property type="entry name" value="CYTC"/>
    <property type="match status" value="1"/>
</dbReference>
<accession>A0A444VV24</accession>
<dbReference type="Proteomes" id="UP000290433">
    <property type="component" value="Unassembled WGS sequence"/>
</dbReference>
<evidence type="ECO:0000259" key="5">
    <source>
        <dbReference type="PROSITE" id="PS51007"/>
    </source>
</evidence>
<comment type="caution">
    <text evidence="6">The sequence shown here is derived from an EMBL/GenBank/DDBJ whole genome shotgun (WGS) entry which is preliminary data.</text>
</comment>
<gene>
    <name evidence="6" type="ORF">NU08_3683</name>
</gene>
<evidence type="ECO:0000256" key="4">
    <source>
        <dbReference type="PROSITE-ProRule" id="PRU00433"/>
    </source>
</evidence>
<evidence type="ECO:0000313" key="6">
    <source>
        <dbReference type="EMBL" id="RYJ37330.1"/>
    </source>
</evidence>
<keyword evidence="1 4" id="KW-0349">Heme</keyword>
<reference evidence="6 7" key="1">
    <citation type="submission" date="2014-12" db="EMBL/GenBank/DDBJ databases">
        <title>Genome sequence of Flavobacterium anhuiense RCM74.</title>
        <authorList>
            <person name="Kim J.F."/>
            <person name="Song J.Y."/>
            <person name="Kwak M.-J."/>
            <person name="Lee S.-W."/>
        </authorList>
    </citation>
    <scope>NUCLEOTIDE SEQUENCE [LARGE SCALE GENOMIC DNA]</scope>
    <source>
        <strain evidence="6 7">RCM74</strain>
    </source>
</reference>
<dbReference type="InterPro" id="IPR009056">
    <property type="entry name" value="Cyt_c-like_dom"/>
</dbReference>
<proteinExistence type="predicted"/>
<dbReference type="GO" id="GO:0046872">
    <property type="term" value="F:metal ion binding"/>
    <property type="evidence" value="ECO:0007669"/>
    <property type="project" value="UniProtKB-KW"/>
</dbReference>
<dbReference type="Pfam" id="PF21342">
    <property type="entry name" value="SoxA-TsdA_cyt-c"/>
    <property type="match status" value="1"/>
</dbReference>
<feature type="domain" description="Cytochrome c" evidence="5">
    <location>
        <begin position="185"/>
        <end position="276"/>
    </location>
</feature>
<dbReference type="OrthoDB" id="9779283at2"/>